<evidence type="ECO:0000313" key="2">
    <source>
        <dbReference type="EMBL" id="KKM81911.1"/>
    </source>
</evidence>
<keyword evidence="1" id="KW-0812">Transmembrane</keyword>
<accession>A0A0F9L438</accession>
<evidence type="ECO:0000256" key="1">
    <source>
        <dbReference type="SAM" id="Phobius"/>
    </source>
</evidence>
<comment type="caution">
    <text evidence="2">The sequence shown here is derived from an EMBL/GenBank/DDBJ whole genome shotgun (WGS) entry which is preliminary data.</text>
</comment>
<dbReference type="EMBL" id="LAZR01007944">
    <property type="protein sequence ID" value="KKM81911.1"/>
    <property type="molecule type" value="Genomic_DNA"/>
</dbReference>
<protein>
    <submittedName>
        <fullName evidence="2">Uncharacterized protein</fullName>
    </submittedName>
</protein>
<organism evidence="2">
    <name type="scientific">marine sediment metagenome</name>
    <dbReference type="NCBI Taxonomy" id="412755"/>
    <lineage>
        <taxon>unclassified sequences</taxon>
        <taxon>metagenomes</taxon>
        <taxon>ecological metagenomes</taxon>
    </lineage>
</organism>
<sequence length="53" mass="6302">MVENIIITVFEIGVSVILLFKKFLIPFLRKYVEKKRKKQILLFVLKSKETGDF</sequence>
<gene>
    <name evidence="2" type="ORF">LCGC14_1325000</name>
</gene>
<feature type="transmembrane region" description="Helical" evidence="1">
    <location>
        <begin position="6"/>
        <end position="28"/>
    </location>
</feature>
<reference evidence="2" key="1">
    <citation type="journal article" date="2015" name="Nature">
        <title>Complex archaea that bridge the gap between prokaryotes and eukaryotes.</title>
        <authorList>
            <person name="Spang A."/>
            <person name="Saw J.H."/>
            <person name="Jorgensen S.L."/>
            <person name="Zaremba-Niedzwiedzka K."/>
            <person name="Martijn J."/>
            <person name="Lind A.E."/>
            <person name="van Eijk R."/>
            <person name="Schleper C."/>
            <person name="Guy L."/>
            <person name="Ettema T.J."/>
        </authorList>
    </citation>
    <scope>NUCLEOTIDE SEQUENCE</scope>
</reference>
<keyword evidence="1" id="KW-1133">Transmembrane helix</keyword>
<dbReference type="AlphaFoldDB" id="A0A0F9L438"/>
<proteinExistence type="predicted"/>
<name>A0A0F9L438_9ZZZZ</name>
<keyword evidence="1" id="KW-0472">Membrane</keyword>